<evidence type="ECO:0000313" key="4">
    <source>
        <dbReference type="EMBL" id="SFC90014.1"/>
    </source>
</evidence>
<dbReference type="Proteomes" id="UP000198639">
    <property type="component" value="Unassembled WGS sequence"/>
</dbReference>
<organism evidence="4 5">
    <name type="scientific">Massilia yuzhufengensis</name>
    <dbReference type="NCBI Taxonomy" id="1164594"/>
    <lineage>
        <taxon>Bacteria</taxon>
        <taxon>Pseudomonadati</taxon>
        <taxon>Pseudomonadota</taxon>
        <taxon>Betaproteobacteria</taxon>
        <taxon>Burkholderiales</taxon>
        <taxon>Oxalobacteraceae</taxon>
        <taxon>Telluria group</taxon>
        <taxon>Massilia</taxon>
    </lineage>
</organism>
<protein>
    <submittedName>
        <fullName evidence="4">Nicotinate-nucleotide pyrophosphorylase (Carboxylating)</fullName>
    </submittedName>
</protein>
<name>A0A1I1MX36_9BURK</name>
<reference evidence="5" key="1">
    <citation type="submission" date="2016-10" db="EMBL/GenBank/DDBJ databases">
        <authorList>
            <person name="Varghese N."/>
            <person name="Submissions S."/>
        </authorList>
    </citation>
    <scope>NUCLEOTIDE SEQUENCE [LARGE SCALE GENOMIC DNA]</scope>
    <source>
        <strain evidence="5">CGMCC 1.12041</strain>
    </source>
</reference>
<dbReference type="AlphaFoldDB" id="A0A1I1MX36"/>
<evidence type="ECO:0000259" key="3">
    <source>
        <dbReference type="Pfam" id="PF01729"/>
    </source>
</evidence>
<dbReference type="GO" id="GO:0009435">
    <property type="term" value="P:NAD+ biosynthetic process"/>
    <property type="evidence" value="ECO:0007669"/>
    <property type="project" value="InterPro"/>
</dbReference>
<dbReference type="InterPro" id="IPR036068">
    <property type="entry name" value="Nicotinate_pribotase-like_C"/>
</dbReference>
<keyword evidence="2" id="KW-0808">Transferase</keyword>
<evidence type="ECO:0000256" key="1">
    <source>
        <dbReference type="ARBA" id="ARBA00009400"/>
    </source>
</evidence>
<dbReference type="GO" id="GO:0004514">
    <property type="term" value="F:nicotinate-nucleotide diphosphorylase (carboxylating) activity"/>
    <property type="evidence" value="ECO:0007669"/>
    <property type="project" value="InterPro"/>
</dbReference>
<evidence type="ECO:0000256" key="2">
    <source>
        <dbReference type="ARBA" id="ARBA00022676"/>
    </source>
</evidence>
<dbReference type="Pfam" id="PF01729">
    <property type="entry name" value="QRPTase_C"/>
    <property type="match status" value="1"/>
</dbReference>
<dbReference type="GO" id="GO:0034213">
    <property type="term" value="P:quinolinate catabolic process"/>
    <property type="evidence" value="ECO:0007669"/>
    <property type="project" value="TreeGrafter"/>
</dbReference>
<gene>
    <name evidence="4" type="ORF">SAMN05216204_1123</name>
</gene>
<dbReference type="Gene3D" id="3.20.20.70">
    <property type="entry name" value="Aldolase class I"/>
    <property type="match status" value="1"/>
</dbReference>
<accession>A0A1I1MX36</accession>
<dbReference type="OrthoDB" id="9782546at2"/>
<feature type="domain" description="Quinolinate phosphoribosyl transferase C-terminal" evidence="3">
    <location>
        <begin position="2"/>
        <end position="64"/>
    </location>
</feature>
<dbReference type="PANTHER" id="PTHR32179">
    <property type="entry name" value="NICOTINATE-NUCLEOTIDE PYROPHOSPHORYLASE [CARBOXYLATING]"/>
    <property type="match status" value="1"/>
</dbReference>
<dbReference type="InterPro" id="IPR013785">
    <property type="entry name" value="Aldolase_TIM"/>
</dbReference>
<dbReference type="PANTHER" id="PTHR32179:SF3">
    <property type="entry name" value="NICOTINATE-NUCLEOTIDE PYROPHOSPHORYLASE [CARBOXYLATING]"/>
    <property type="match status" value="1"/>
</dbReference>
<dbReference type="GO" id="GO:0005737">
    <property type="term" value="C:cytoplasm"/>
    <property type="evidence" value="ECO:0007669"/>
    <property type="project" value="TreeGrafter"/>
</dbReference>
<dbReference type="SUPFAM" id="SSF51690">
    <property type="entry name" value="Nicotinate/Quinolinate PRTase C-terminal domain-like"/>
    <property type="match status" value="1"/>
</dbReference>
<dbReference type="InterPro" id="IPR027277">
    <property type="entry name" value="NadC/ModD"/>
</dbReference>
<keyword evidence="2" id="KW-0328">Glycosyltransferase</keyword>
<proteinExistence type="inferred from homology"/>
<evidence type="ECO:0000313" key="5">
    <source>
        <dbReference type="Proteomes" id="UP000198639"/>
    </source>
</evidence>
<dbReference type="EMBL" id="FOLD01000012">
    <property type="protein sequence ID" value="SFC90014.1"/>
    <property type="molecule type" value="Genomic_DNA"/>
</dbReference>
<dbReference type="STRING" id="1164594.SAMN05216204_1123"/>
<comment type="similarity">
    <text evidence="1">Belongs to the NadC/ModD family.</text>
</comment>
<sequence>MVLLDNMPLARVREAVRIAAGRCMLEISGGVGFEGLRALAETGVDRISAGTLVKDLRAIDFSLRFNPAPVDSAPQAA</sequence>
<keyword evidence="5" id="KW-1185">Reference proteome</keyword>
<dbReference type="InterPro" id="IPR002638">
    <property type="entry name" value="Quinolinate_PRibosylTrfase_C"/>
</dbReference>